<dbReference type="Pfam" id="PF00126">
    <property type="entry name" value="HTH_1"/>
    <property type="match status" value="1"/>
</dbReference>
<organism evidence="6">
    <name type="scientific">Nakamurella sp. A5-74</name>
    <dbReference type="NCBI Taxonomy" id="3158264"/>
    <lineage>
        <taxon>Bacteria</taxon>
        <taxon>Bacillati</taxon>
        <taxon>Actinomycetota</taxon>
        <taxon>Actinomycetes</taxon>
        <taxon>Nakamurellales</taxon>
        <taxon>Nakamurellaceae</taxon>
        <taxon>Nakamurella</taxon>
    </lineage>
</organism>
<gene>
    <name evidence="6" type="ORF">ABLG96_12475</name>
</gene>
<dbReference type="InterPro" id="IPR005119">
    <property type="entry name" value="LysR_subst-bd"/>
</dbReference>
<proteinExistence type="inferred from homology"/>
<feature type="domain" description="HTH lysR-type" evidence="5">
    <location>
        <begin position="2"/>
        <end position="59"/>
    </location>
</feature>
<evidence type="ECO:0000313" key="6">
    <source>
        <dbReference type="EMBL" id="XCG62093.1"/>
    </source>
</evidence>
<evidence type="ECO:0000259" key="5">
    <source>
        <dbReference type="PROSITE" id="PS50931"/>
    </source>
</evidence>
<dbReference type="GO" id="GO:0003700">
    <property type="term" value="F:DNA-binding transcription factor activity"/>
    <property type="evidence" value="ECO:0007669"/>
    <property type="project" value="InterPro"/>
</dbReference>
<accession>A0AAU8DJ16</accession>
<dbReference type="AlphaFoldDB" id="A0AAU8DJ16"/>
<dbReference type="GO" id="GO:0032993">
    <property type="term" value="C:protein-DNA complex"/>
    <property type="evidence" value="ECO:0007669"/>
    <property type="project" value="TreeGrafter"/>
</dbReference>
<dbReference type="EMBL" id="CP159218">
    <property type="protein sequence ID" value="XCG62093.1"/>
    <property type="molecule type" value="Genomic_DNA"/>
</dbReference>
<sequence>MLDTHRLRVFRAVVAAGSVGGAATALGYTPSAVSQHLTALQKQTGLTLVERSGRGIVTTAIGRRFAEESDRVLRELTGLQSVADDLRAGRVGRLTLRYIASAGTAWVPPVVATLAREFPDLRLSLRLVELAQDHPTEPDLEVFVEDPALPAAAESRTSPAIELVDEPYRVVVHRTHPFALRDRVPLTELQHEDWVDNDVVRGPCRTIVLNACAAAGFAPDFRLEAHDYPSAIAFVAAGVGITVLPDLGCRSLPADVVAIPLQDPSPRRRVMLSVRPAVVDHPAVRRARELLVQQAHRD</sequence>
<dbReference type="PROSITE" id="PS50931">
    <property type="entry name" value="HTH_LYSR"/>
    <property type="match status" value="1"/>
</dbReference>
<evidence type="ECO:0000256" key="3">
    <source>
        <dbReference type="ARBA" id="ARBA00023125"/>
    </source>
</evidence>
<protein>
    <submittedName>
        <fullName evidence="6">LysR family transcriptional regulator</fullName>
    </submittedName>
</protein>
<dbReference type="GO" id="GO:0003677">
    <property type="term" value="F:DNA binding"/>
    <property type="evidence" value="ECO:0007669"/>
    <property type="project" value="UniProtKB-KW"/>
</dbReference>
<name>A0AAU8DJ16_9ACTN</name>
<evidence type="ECO:0000256" key="2">
    <source>
        <dbReference type="ARBA" id="ARBA00023015"/>
    </source>
</evidence>
<comment type="similarity">
    <text evidence="1">Belongs to the LysR transcriptional regulatory family.</text>
</comment>
<dbReference type="PANTHER" id="PTHR30346">
    <property type="entry name" value="TRANSCRIPTIONAL DUAL REGULATOR HCAR-RELATED"/>
    <property type="match status" value="1"/>
</dbReference>
<evidence type="ECO:0000256" key="4">
    <source>
        <dbReference type="ARBA" id="ARBA00023163"/>
    </source>
</evidence>
<dbReference type="Gene3D" id="3.40.190.10">
    <property type="entry name" value="Periplasmic binding protein-like II"/>
    <property type="match status" value="2"/>
</dbReference>
<dbReference type="SUPFAM" id="SSF53850">
    <property type="entry name" value="Periplasmic binding protein-like II"/>
    <property type="match status" value="1"/>
</dbReference>
<dbReference type="PANTHER" id="PTHR30346:SF29">
    <property type="entry name" value="LYSR SUBSTRATE-BINDING"/>
    <property type="match status" value="1"/>
</dbReference>
<dbReference type="InterPro" id="IPR036388">
    <property type="entry name" value="WH-like_DNA-bd_sf"/>
</dbReference>
<dbReference type="InterPro" id="IPR036390">
    <property type="entry name" value="WH_DNA-bd_sf"/>
</dbReference>
<evidence type="ECO:0000256" key="1">
    <source>
        <dbReference type="ARBA" id="ARBA00009437"/>
    </source>
</evidence>
<dbReference type="Pfam" id="PF03466">
    <property type="entry name" value="LysR_substrate"/>
    <property type="match status" value="1"/>
</dbReference>
<keyword evidence="4" id="KW-0804">Transcription</keyword>
<dbReference type="Gene3D" id="1.10.10.10">
    <property type="entry name" value="Winged helix-like DNA-binding domain superfamily/Winged helix DNA-binding domain"/>
    <property type="match status" value="1"/>
</dbReference>
<reference evidence="6" key="1">
    <citation type="submission" date="2024-05" db="EMBL/GenBank/DDBJ databases">
        <authorList>
            <person name="Cai S.Y."/>
            <person name="Jin L.M."/>
            <person name="Li H.R."/>
        </authorList>
    </citation>
    <scope>NUCLEOTIDE SEQUENCE</scope>
    <source>
        <strain evidence="6">A5-74</strain>
    </source>
</reference>
<keyword evidence="2" id="KW-0805">Transcription regulation</keyword>
<dbReference type="SUPFAM" id="SSF46785">
    <property type="entry name" value="Winged helix' DNA-binding domain"/>
    <property type="match status" value="1"/>
</dbReference>
<keyword evidence="3" id="KW-0238">DNA-binding</keyword>
<dbReference type="RefSeq" id="WP_353647708.1">
    <property type="nucleotide sequence ID" value="NZ_CP159218.1"/>
</dbReference>
<dbReference type="InterPro" id="IPR000847">
    <property type="entry name" value="LysR_HTH_N"/>
</dbReference>